<feature type="region of interest" description="Disordered" evidence="6">
    <location>
        <begin position="106"/>
        <end position="130"/>
    </location>
</feature>
<reference evidence="8" key="1">
    <citation type="submission" date="2014-12" db="EMBL/GenBank/DDBJ databases">
        <title>Genome Sequence of Valsa Canker Pathogens Uncovers a Specific Adaption of Colonization on Woody Bark.</title>
        <authorList>
            <person name="Yin Z."/>
            <person name="Liu H."/>
            <person name="Gao X."/>
            <person name="Li Z."/>
            <person name="Song N."/>
            <person name="Ke X."/>
            <person name="Dai Q."/>
            <person name="Wu Y."/>
            <person name="Sun Y."/>
            <person name="Xu J.-R."/>
            <person name="Kang Z.K."/>
            <person name="Wang L."/>
            <person name="Huang L."/>
        </authorList>
    </citation>
    <scope>NUCLEOTIDE SEQUENCE [LARGE SCALE GENOMIC DNA]</scope>
    <source>
        <strain evidence="8">03-8</strain>
    </source>
</reference>
<evidence type="ECO:0000256" key="1">
    <source>
        <dbReference type="ARBA" id="ARBA00022723"/>
    </source>
</evidence>
<organism evidence="8 9">
    <name type="scientific">Cytospora mali</name>
    <name type="common">Apple Valsa canker fungus</name>
    <name type="synonym">Valsa mali</name>
    <dbReference type="NCBI Taxonomy" id="578113"/>
    <lineage>
        <taxon>Eukaryota</taxon>
        <taxon>Fungi</taxon>
        <taxon>Dikarya</taxon>
        <taxon>Ascomycota</taxon>
        <taxon>Pezizomycotina</taxon>
        <taxon>Sordariomycetes</taxon>
        <taxon>Sordariomycetidae</taxon>
        <taxon>Diaporthales</taxon>
        <taxon>Cytosporaceae</taxon>
        <taxon>Cytospora</taxon>
    </lineage>
</organism>
<keyword evidence="4" id="KW-0804">Transcription</keyword>
<evidence type="ECO:0000256" key="3">
    <source>
        <dbReference type="ARBA" id="ARBA00023125"/>
    </source>
</evidence>
<keyword evidence="9" id="KW-1185">Reference proteome</keyword>
<dbReference type="EMBL" id="CM003100">
    <property type="protein sequence ID" value="KUI67562.1"/>
    <property type="molecule type" value="Genomic_DNA"/>
</dbReference>
<evidence type="ECO:0000256" key="2">
    <source>
        <dbReference type="ARBA" id="ARBA00023015"/>
    </source>
</evidence>
<dbReference type="Proteomes" id="UP000078559">
    <property type="component" value="Chromosome 3"/>
</dbReference>
<dbReference type="GO" id="GO:0046872">
    <property type="term" value="F:metal ion binding"/>
    <property type="evidence" value="ECO:0007669"/>
    <property type="project" value="UniProtKB-KW"/>
</dbReference>
<name>A0A194VU88_CYTMA</name>
<keyword evidence="1" id="KW-0479">Metal-binding</keyword>
<dbReference type="GO" id="GO:0003677">
    <property type="term" value="F:DNA binding"/>
    <property type="evidence" value="ECO:0007669"/>
    <property type="project" value="UniProtKB-KW"/>
</dbReference>
<evidence type="ECO:0000256" key="6">
    <source>
        <dbReference type="SAM" id="MobiDB-lite"/>
    </source>
</evidence>
<gene>
    <name evidence="8" type="ORF">VM1G_03095</name>
</gene>
<dbReference type="OrthoDB" id="2328572at2759"/>
<feature type="region of interest" description="Disordered" evidence="6">
    <location>
        <begin position="1"/>
        <end position="84"/>
    </location>
</feature>
<dbReference type="AlphaFoldDB" id="A0A194VU88"/>
<keyword evidence="3" id="KW-0238">DNA-binding</keyword>
<evidence type="ECO:0000313" key="8">
    <source>
        <dbReference type="EMBL" id="KUI67562.1"/>
    </source>
</evidence>
<keyword evidence="2" id="KW-0805">Transcription regulation</keyword>
<keyword evidence="5" id="KW-0539">Nucleus</keyword>
<evidence type="ECO:0000259" key="7">
    <source>
        <dbReference type="Pfam" id="PF08493"/>
    </source>
</evidence>
<sequence length="409" mass="43028">MGKRTRVRIPLTVNLQSHQKSSSSSSGELTDAPAGSSTPTTSEEKVDGLGKTTPDVGGTELDLSMADSGQVGDGDPVHDGYNDLPFDMTELDSFCHDILEPAFPNFPSHSLPSTQPSAQGTSTSASSDLWSPQSIDQIKIKGFEEGNDLRPGGGDCRQKAQEILASLSSLSLHGGSVGPIDYPSFGKAPISAAHLDATTFGLPLDHKLRLIREASERLAEPLKCSCATNPQLALLHASIITSILNWYLQAACGVPKTSPCEKPATTWHGMNIPPLLMAGFPPTGNNSESSSGSGTGFFGNTTQDTPSLSQVAAGVASASVNIAIGSFNVDDQRVQTALIMQLLSGEVRKFGEVIDQFVSRGSDGGSCVNGGPGGASVSRGLHQTLSSWLREEHVRVSEMMRARLRDLIV</sequence>
<dbReference type="InterPro" id="IPR013700">
    <property type="entry name" value="AflR"/>
</dbReference>
<accession>A0A194VU88</accession>
<protein>
    <recommendedName>
        <fullName evidence="7">Aflatoxin regulatory protein domain-containing protein</fullName>
    </recommendedName>
</protein>
<feature type="domain" description="Aflatoxin regulatory protein" evidence="7">
    <location>
        <begin position="155"/>
        <end position="262"/>
    </location>
</feature>
<feature type="compositionally biased region" description="Polar residues" evidence="6">
    <location>
        <begin position="107"/>
        <end position="130"/>
    </location>
</feature>
<evidence type="ECO:0000313" key="9">
    <source>
        <dbReference type="Proteomes" id="UP000078559"/>
    </source>
</evidence>
<evidence type="ECO:0000256" key="5">
    <source>
        <dbReference type="ARBA" id="ARBA00023242"/>
    </source>
</evidence>
<feature type="compositionally biased region" description="Low complexity" evidence="6">
    <location>
        <begin position="283"/>
        <end position="301"/>
    </location>
</feature>
<dbReference type="Pfam" id="PF08493">
    <property type="entry name" value="AflR"/>
    <property type="match status" value="1"/>
</dbReference>
<evidence type="ECO:0000256" key="4">
    <source>
        <dbReference type="ARBA" id="ARBA00023163"/>
    </source>
</evidence>
<feature type="region of interest" description="Disordered" evidence="6">
    <location>
        <begin position="281"/>
        <end position="301"/>
    </location>
</feature>
<dbReference type="GO" id="GO:0006355">
    <property type="term" value="P:regulation of DNA-templated transcription"/>
    <property type="evidence" value="ECO:0007669"/>
    <property type="project" value="InterPro"/>
</dbReference>
<dbReference type="GO" id="GO:0005634">
    <property type="term" value="C:nucleus"/>
    <property type="evidence" value="ECO:0007669"/>
    <property type="project" value="InterPro"/>
</dbReference>
<dbReference type="GO" id="GO:0045122">
    <property type="term" value="P:aflatoxin biosynthetic process"/>
    <property type="evidence" value="ECO:0007669"/>
    <property type="project" value="InterPro"/>
</dbReference>
<proteinExistence type="predicted"/>